<dbReference type="Proteomes" id="UP000730618">
    <property type="component" value="Unassembled WGS sequence"/>
</dbReference>
<gene>
    <name evidence="1" type="ORF">PAECIP111802_05992</name>
</gene>
<reference evidence="1 2" key="1">
    <citation type="submission" date="2021-06" db="EMBL/GenBank/DDBJ databases">
        <authorList>
            <person name="Criscuolo A."/>
        </authorList>
    </citation>
    <scope>NUCLEOTIDE SEQUENCE [LARGE SCALE GENOMIC DNA]</scope>
    <source>
        <strain evidence="2">CIP 111802</strain>
    </source>
</reference>
<dbReference type="RefSeq" id="WP_218102188.1">
    <property type="nucleotide sequence ID" value="NZ_CAJVCE010000024.1"/>
</dbReference>
<sequence length="53" mass="5879">MGMPGKKQYAAPQIITHQPIVFETALSTSSCPGGHWEFQLSPSGFWQRVCVKD</sequence>
<evidence type="ECO:0000313" key="1">
    <source>
        <dbReference type="EMBL" id="CAG7655044.1"/>
    </source>
</evidence>
<accession>A0ABN7TWX7</accession>
<comment type="caution">
    <text evidence="1">The sequence shown here is derived from an EMBL/GenBank/DDBJ whole genome shotgun (WGS) entry which is preliminary data.</text>
</comment>
<dbReference type="EMBL" id="CAJVCE010000024">
    <property type="protein sequence ID" value="CAG7655044.1"/>
    <property type="molecule type" value="Genomic_DNA"/>
</dbReference>
<proteinExistence type="predicted"/>
<protein>
    <submittedName>
        <fullName evidence="1">Uncharacterized protein</fullName>
    </submittedName>
</protein>
<evidence type="ECO:0000313" key="2">
    <source>
        <dbReference type="Proteomes" id="UP000730618"/>
    </source>
</evidence>
<organism evidence="1 2">
    <name type="scientific">Paenibacillus allorhizosphaerae</name>
    <dbReference type="NCBI Taxonomy" id="2849866"/>
    <lineage>
        <taxon>Bacteria</taxon>
        <taxon>Bacillati</taxon>
        <taxon>Bacillota</taxon>
        <taxon>Bacilli</taxon>
        <taxon>Bacillales</taxon>
        <taxon>Paenibacillaceae</taxon>
        <taxon>Paenibacillus</taxon>
    </lineage>
</organism>
<keyword evidence="2" id="KW-1185">Reference proteome</keyword>
<name>A0ABN7TWX7_9BACL</name>